<feature type="domain" description="Sushi" evidence="5">
    <location>
        <begin position="751"/>
        <end position="802"/>
    </location>
</feature>
<dbReference type="PROSITE" id="PS50292">
    <property type="entry name" value="PEROXIDASE_3"/>
    <property type="match status" value="1"/>
</dbReference>
<dbReference type="GO" id="GO:0020037">
    <property type="term" value="F:heme binding"/>
    <property type="evidence" value="ECO:0007669"/>
    <property type="project" value="InterPro"/>
</dbReference>
<dbReference type="SMART" id="SM00032">
    <property type="entry name" value="CCP"/>
    <property type="match status" value="1"/>
</dbReference>
<dbReference type="InterPro" id="IPR019791">
    <property type="entry name" value="Haem_peroxidase_animal"/>
</dbReference>
<keyword evidence="1 3" id="KW-1015">Disulfide bond</keyword>
<feature type="chain" id="PRO_5046646204" description="Sushi domain-containing protein" evidence="4">
    <location>
        <begin position="25"/>
        <end position="802"/>
    </location>
</feature>
<dbReference type="CDD" id="cd00033">
    <property type="entry name" value="CCP"/>
    <property type="match status" value="1"/>
</dbReference>
<dbReference type="Gene3D" id="2.10.70.10">
    <property type="entry name" value="Complement Module, domain 1"/>
    <property type="match status" value="1"/>
</dbReference>
<reference evidence="6" key="2">
    <citation type="submission" date="2025-08" db="UniProtKB">
        <authorList>
            <consortium name="Ensembl"/>
        </authorList>
    </citation>
    <scope>IDENTIFICATION</scope>
</reference>
<dbReference type="SUPFAM" id="SSF48113">
    <property type="entry name" value="Heme-dependent peroxidases"/>
    <property type="match status" value="1"/>
</dbReference>
<dbReference type="Pfam" id="PF03098">
    <property type="entry name" value="An_peroxidase"/>
    <property type="match status" value="1"/>
</dbReference>
<evidence type="ECO:0000313" key="6">
    <source>
        <dbReference type="Ensembl" id="ENSLACP00000019602.1"/>
    </source>
</evidence>
<feature type="disulfide bond" evidence="3">
    <location>
        <begin position="775"/>
        <end position="802"/>
    </location>
</feature>
<dbReference type="InterPro" id="IPR037120">
    <property type="entry name" value="Haem_peroxidase_sf_animal"/>
</dbReference>
<dbReference type="InParanoid" id="H3BCI1"/>
<dbReference type="Ensembl" id="ENSLACT00000019740.1">
    <property type="protein sequence ID" value="ENSLACP00000019602.1"/>
    <property type="gene ID" value="ENSLACG00000017237.1"/>
</dbReference>
<name>H3BCI1_LATCH</name>
<evidence type="ECO:0000256" key="4">
    <source>
        <dbReference type="SAM" id="SignalP"/>
    </source>
</evidence>
<dbReference type="PRINTS" id="PR00457">
    <property type="entry name" value="ANPEROXIDASE"/>
</dbReference>
<evidence type="ECO:0000259" key="5">
    <source>
        <dbReference type="PROSITE" id="PS50923"/>
    </source>
</evidence>
<keyword evidence="2" id="KW-0349">Heme</keyword>
<dbReference type="EMBL" id="AFYH01038786">
    <property type="status" value="NOT_ANNOTATED_CDS"/>
    <property type="molecule type" value="Genomic_DNA"/>
</dbReference>
<dbReference type="STRING" id="7897.ENSLACP00000019602"/>
<dbReference type="InterPro" id="IPR000436">
    <property type="entry name" value="Sushi_SCR_CCP_dom"/>
</dbReference>
<reference evidence="6" key="3">
    <citation type="submission" date="2025-09" db="UniProtKB">
        <authorList>
            <consortium name="Ensembl"/>
        </authorList>
    </citation>
    <scope>IDENTIFICATION</scope>
</reference>
<evidence type="ECO:0000313" key="7">
    <source>
        <dbReference type="Proteomes" id="UP000008672"/>
    </source>
</evidence>
<dbReference type="PROSITE" id="PS50923">
    <property type="entry name" value="SUSHI"/>
    <property type="match status" value="1"/>
</dbReference>
<proteinExistence type="predicted"/>
<protein>
    <recommendedName>
        <fullName evidence="5">Sushi domain-containing protein</fullName>
    </recommendedName>
</protein>
<accession>H3BCI1</accession>
<dbReference type="SUPFAM" id="SSF57535">
    <property type="entry name" value="Complement control module/SCR domain"/>
    <property type="match status" value="1"/>
</dbReference>
<dbReference type="GO" id="GO:0004601">
    <property type="term" value="F:peroxidase activity"/>
    <property type="evidence" value="ECO:0007669"/>
    <property type="project" value="InterPro"/>
</dbReference>
<evidence type="ECO:0000256" key="3">
    <source>
        <dbReference type="PROSITE-ProRule" id="PRU00302"/>
    </source>
</evidence>
<keyword evidence="3" id="KW-0768">Sushi</keyword>
<dbReference type="OMA" id="INCEESC"/>
<reference evidence="7" key="1">
    <citation type="submission" date="2011-08" db="EMBL/GenBank/DDBJ databases">
        <title>The draft genome of Latimeria chalumnae.</title>
        <authorList>
            <person name="Di Palma F."/>
            <person name="Alfoldi J."/>
            <person name="Johnson J."/>
            <person name="Berlin A."/>
            <person name="Gnerre S."/>
            <person name="Jaffe D."/>
            <person name="MacCallum I."/>
            <person name="Young S."/>
            <person name="Walker B.J."/>
            <person name="Lander E."/>
            <person name="Lindblad-Toh K."/>
        </authorList>
    </citation>
    <scope>NUCLEOTIDE SEQUENCE [LARGE SCALE GENOMIC DNA]</scope>
    <source>
        <strain evidence="7">Wild caught</strain>
    </source>
</reference>
<dbReference type="Proteomes" id="UP000008672">
    <property type="component" value="Unassembled WGS sequence"/>
</dbReference>
<dbReference type="Gene3D" id="1.10.640.10">
    <property type="entry name" value="Haem peroxidase domain superfamily, animal type"/>
    <property type="match status" value="1"/>
</dbReference>
<dbReference type="InterPro" id="IPR035976">
    <property type="entry name" value="Sushi/SCR/CCP_sf"/>
</dbReference>
<dbReference type="GeneTree" id="ENSGT00940000156009"/>
<dbReference type="Pfam" id="PF00084">
    <property type="entry name" value="Sushi"/>
    <property type="match status" value="1"/>
</dbReference>
<dbReference type="EMBL" id="AFYH01038785">
    <property type="status" value="NOT_ANNOTATED_CDS"/>
    <property type="molecule type" value="Genomic_DNA"/>
</dbReference>
<dbReference type="PANTHER" id="PTHR11475:SF63">
    <property type="entry name" value="EOSINOPHIL PEROXIDASE"/>
    <property type="match status" value="1"/>
</dbReference>
<feature type="binding site" description="axial binding residue" evidence="2">
    <location>
        <position position="497"/>
    </location>
    <ligand>
        <name>heme b</name>
        <dbReference type="ChEBI" id="CHEBI:60344"/>
    </ligand>
    <ligandPart>
        <name>Fe</name>
        <dbReference type="ChEBI" id="CHEBI:18248"/>
    </ligandPart>
</feature>
<sequence length="802" mass="91111">MLLHNVVVMSLFLTLFCCFVFVTTEHEDALGSSFVMRCVREAIQQVDEAYKYSRDVFALKQKISKRSLTPVDFLAHFKTPAAETRRLVRSADYMDTAVNLIRSKVNRIHKRSLNATELLTEEDLETIARITGCQAQIWVKTCQNDCWADRYRSINGICNNNYRVLPHLGAANRAFTRWLPQEYEDGFTLPKGWTKGKKYKGFPLPNVREVSNKIMAAPNVKSDEMTTHMFVQWAQWMDHDMDLTPVSPSIKSFSGGINCEMSCENKNPCFPIEVQMPAAEMKKSKCMPFSRSAPVCGSGNLGYLFGDVNTRQQINALTSFVDASNVYGSSQMKENRLRNLSSDLGLMAVNELYRDHGLEYLPFYSLSKQPGDPCAINHKNTVDLQSEEGIPCFVAGDDRSNEQLGLLSFHTLFVREHNRMARELKTLNPHWDGETVYQETRKIMGAYFQIINYRDYVHRVIGEEAMRKYLPKYKGYDETVDPRISNVFATAAFRYAHATIMPTLFRSDEKYQEHKDYPNLHLHNAFFSPWRLVSEGGLDPIMCGLLGNPAKKQTQNAMMNEELRQRLFEPTREKSESTGKVPPLDLSALNLQRGRDHGLPGYNAWRKFCGLSQPKDKQELALVLGNHELAQKFIDLYGTPDNIDLWAVGIAEPFGQGAKVGTLFACLIGTQFAKLRDGDRFWWENSGVFTECQRDALREVTLSRIICDNTHIKEVPKKPFDYHPYPEGFVKCDTLPKVDLTPWKDDIKVDTPCGAVPVVANGQLSTCHSSVRYICNPGFQMVGANTLTCDSNGKWNPEPPIC</sequence>
<dbReference type="GO" id="GO:0046872">
    <property type="term" value="F:metal ion binding"/>
    <property type="evidence" value="ECO:0007669"/>
    <property type="project" value="UniProtKB-KW"/>
</dbReference>
<keyword evidence="2" id="KW-0479">Metal-binding</keyword>
<dbReference type="HOGENOM" id="CLU_006087_1_0_1"/>
<dbReference type="AlphaFoldDB" id="H3BCI1"/>
<gene>
    <name evidence="6" type="primary">LOC102348047</name>
</gene>
<dbReference type="eggNOG" id="KOG2408">
    <property type="taxonomic scope" value="Eukaryota"/>
</dbReference>
<feature type="signal peptide" evidence="4">
    <location>
        <begin position="1"/>
        <end position="24"/>
    </location>
</feature>
<keyword evidence="4" id="KW-0732">Signal</keyword>
<keyword evidence="7" id="KW-1185">Reference proteome</keyword>
<keyword evidence="2" id="KW-0408">Iron</keyword>
<evidence type="ECO:0000256" key="1">
    <source>
        <dbReference type="ARBA" id="ARBA00023157"/>
    </source>
</evidence>
<dbReference type="GO" id="GO:0006979">
    <property type="term" value="P:response to oxidative stress"/>
    <property type="evidence" value="ECO:0007669"/>
    <property type="project" value="InterPro"/>
</dbReference>
<dbReference type="PANTHER" id="PTHR11475">
    <property type="entry name" value="OXIDASE/PEROXIDASE"/>
    <property type="match status" value="1"/>
</dbReference>
<comment type="caution">
    <text evidence="3">Lacks conserved residue(s) required for the propagation of feature annotation.</text>
</comment>
<organism evidence="6 7">
    <name type="scientific">Latimeria chalumnae</name>
    <name type="common">Coelacanth</name>
    <dbReference type="NCBI Taxonomy" id="7897"/>
    <lineage>
        <taxon>Eukaryota</taxon>
        <taxon>Metazoa</taxon>
        <taxon>Chordata</taxon>
        <taxon>Craniata</taxon>
        <taxon>Vertebrata</taxon>
        <taxon>Euteleostomi</taxon>
        <taxon>Coelacanthiformes</taxon>
        <taxon>Coelacanthidae</taxon>
        <taxon>Latimeria</taxon>
    </lineage>
</organism>
<dbReference type="InterPro" id="IPR010255">
    <property type="entry name" value="Haem_peroxidase_sf"/>
</dbReference>
<dbReference type="GO" id="GO:0005615">
    <property type="term" value="C:extracellular space"/>
    <property type="evidence" value="ECO:0007669"/>
    <property type="project" value="TreeGrafter"/>
</dbReference>
<evidence type="ECO:0000256" key="2">
    <source>
        <dbReference type="PIRSR" id="PIRSR619791-2"/>
    </source>
</evidence>